<reference evidence="2 3" key="1">
    <citation type="submission" date="2024-04" db="EMBL/GenBank/DDBJ databases">
        <authorList>
            <person name="Waldvogel A.-M."/>
            <person name="Schoenle A."/>
        </authorList>
    </citation>
    <scope>NUCLEOTIDE SEQUENCE [LARGE SCALE GENOMIC DNA]</scope>
</reference>
<gene>
    <name evidence="2" type="ORF">KC01_LOCUS4119</name>
</gene>
<organism evidence="2 3">
    <name type="scientific">Knipowitschia caucasica</name>
    <name type="common">Caucasian dwarf goby</name>
    <name type="synonym">Pomatoschistus caucasicus</name>
    <dbReference type="NCBI Taxonomy" id="637954"/>
    <lineage>
        <taxon>Eukaryota</taxon>
        <taxon>Metazoa</taxon>
        <taxon>Chordata</taxon>
        <taxon>Craniata</taxon>
        <taxon>Vertebrata</taxon>
        <taxon>Euteleostomi</taxon>
        <taxon>Actinopterygii</taxon>
        <taxon>Neopterygii</taxon>
        <taxon>Teleostei</taxon>
        <taxon>Neoteleostei</taxon>
        <taxon>Acanthomorphata</taxon>
        <taxon>Gobiaria</taxon>
        <taxon>Gobiiformes</taxon>
        <taxon>Gobioidei</taxon>
        <taxon>Gobiidae</taxon>
        <taxon>Gobiinae</taxon>
        <taxon>Knipowitschia</taxon>
    </lineage>
</organism>
<evidence type="ECO:0000313" key="3">
    <source>
        <dbReference type="Proteomes" id="UP001497482"/>
    </source>
</evidence>
<name>A0AAV2J8J6_KNICA</name>
<dbReference type="EMBL" id="OZ035832">
    <property type="protein sequence ID" value="CAL1572070.1"/>
    <property type="molecule type" value="Genomic_DNA"/>
</dbReference>
<sequence>MCASDVRPRGQKQSDVRPRGQKQSDIRPRGQKQSRDSSNRLGACSAAAALLCRSRPAAAALPQYGCQSGLASEPTPTTAEGLVN</sequence>
<accession>A0AAV2J8J6</accession>
<evidence type="ECO:0000313" key="2">
    <source>
        <dbReference type="EMBL" id="CAL1572070.1"/>
    </source>
</evidence>
<protein>
    <submittedName>
        <fullName evidence="2">Uncharacterized protein</fullName>
    </submittedName>
</protein>
<feature type="compositionally biased region" description="Basic and acidic residues" evidence="1">
    <location>
        <begin position="1"/>
        <end position="38"/>
    </location>
</feature>
<keyword evidence="3" id="KW-1185">Reference proteome</keyword>
<feature type="region of interest" description="Disordered" evidence="1">
    <location>
        <begin position="1"/>
        <end position="40"/>
    </location>
</feature>
<evidence type="ECO:0000256" key="1">
    <source>
        <dbReference type="SAM" id="MobiDB-lite"/>
    </source>
</evidence>
<dbReference type="AlphaFoldDB" id="A0AAV2J8J6"/>
<dbReference type="Proteomes" id="UP001497482">
    <property type="component" value="Chromosome 10"/>
</dbReference>
<proteinExistence type="predicted"/>